<comment type="similarity">
    <text evidence="2">Belongs to the bacterial solute-binding protein 8 family.</text>
</comment>
<feature type="domain" description="Fe/B12 periplasmic-binding" evidence="6">
    <location>
        <begin position="58"/>
        <end position="325"/>
    </location>
</feature>
<evidence type="ECO:0000256" key="1">
    <source>
        <dbReference type="ARBA" id="ARBA00004196"/>
    </source>
</evidence>
<evidence type="ECO:0000256" key="4">
    <source>
        <dbReference type="ARBA" id="ARBA00022729"/>
    </source>
</evidence>
<dbReference type="Proteomes" id="UP000274762">
    <property type="component" value="Unassembled WGS sequence"/>
</dbReference>
<dbReference type="PROSITE" id="PS51257">
    <property type="entry name" value="PROKAR_LIPOPROTEIN"/>
    <property type="match status" value="1"/>
</dbReference>
<dbReference type="RefSeq" id="WP_062797063.1">
    <property type="nucleotide sequence ID" value="NZ_CBCRXS010000001.1"/>
</dbReference>
<dbReference type="Gene3D" id="3.40.50.1980">
    <property type="entry name" value="Nitrogenase molybdenum iron protein domain"/>
    <property type="match status" value="2"/>
</dbReference>
<evidence type="ECO:0000256" key="2">
    <source>
        <dbReference type="ARBA" id="ARBA00008814"/>
    </source>
</evidence>
<dbReference type="PANTHER" id="PTHR30532:SF24">
    <property type="entry name" value="FERRIC ENTEROBACTIN-BINDING PERIPLASMIC PROTEIN FEPB"/>
    <property type="match status" value="1"/>
</dbReference>
<dbReference type="GO" id="GO:0030288">
    <property type="term" value="C:outer membrane-bounded periplasmic space"/>
    <property type="evidence" value="ECO:0007669"/>
    <property type="project" value="TreeGrafter"/>
</dbReference>
<evidence type="ECO:0000313" key="7">
    <source>
        <dbReference type="EMBL" id="RKR93934.1"/>
    </source>
</evidence>
<proteinExistence type="inferred from homology"/>
<sequence length="326" mass="34920">MRRAFDHGKIIGSVLVALSLLAAGCSSPDDESSDNGAYEPVVVEHQFGSTTIDSDPMTVVTLTGSWTDSLLALDEPIKARYVTEGYAGENNRFEWTPENDAEVITYFGTESISVPQLAALAPDLILAGYLGSEDEYKRISQVAPTIPVMAKDAVMDSWQDVTLTAGRIFGKEDKAQSLVDDVESQVADFKTDHPAAQNKTFSFGQLTQEGQVGVVADDTDPVSKLMSSMGMVLDPKVKEVAEGQTRVLISRERTDLLNSDLLVLWPLGGDPAAFESLPGWSNRTAVKSGAVVYVNNNNAAALSEPTIYSVPYALNLIGAAADKIPA</sequence>
<dbReference type="InterPro" id="IPR051313">
    <property type="entry name" value="Bact_iron-sidero_bind"/>
</dbReference>
<gene>
    <name evidence="7" type="ORF">DFJ75_0723</name>
</gene>
<protein>
    <submittedName>
        <fullName evidence="7">Iron complex transport system substrate-binding protein</fullName>
    </submittedName>
</protein>
<comment type="caution">
    <text evidence="7">The sequence shown here is derived from an EMBL/GenBank/DDBJ whole genome shotgun (WGS) entry which is preliminary data.</text>
</comment>
<organism evidence="7 8">
    <name type="scientific">Williamsia marianensis</name>
    <dbReference type="NCBI Taxonomy" id="85044"/>
    <lineage>
        <taxon>Bacteria</taxon>
        <taxon>Bacillati</taxon>
        <taxon>Actinomycetota</taxon>
        <taxon>Actinomycetes</taxon>
        <taxon>Mycobacteriales</taxon>
        <taxon>Nocardiaceae</taxon>
        <taxon>Williamsia</taxon>
    </lineage>
</organism>
<dbReference type="GO" id="GO:1901678">
    <property type="term" value="P:iron coordination entity transport"/>
    <property type="evidence" value="ECO:0007669"/>
    <property type="project" value="UniProtKB-ARBA"/>
</dbReference>
<name>A0A315SGJ1_WILMA</name>
<keyword evidence="3" id="KW-0813">Transport</keyword>
<comment type="subcellular location">
    <subcellularLocation>
        <location evidence="1">Cell envelope</location>
    </subcellularLocation>
</comment>
<dbReference type="PANTHER" id="PTHR30532">
    <property type="entry name" value="IRON III DICITRATE-BINDING PERIPLASMIC PROTEIN"/>
    <property type="match status" value="1"/>
</dbReference>
<evidence type="ECO:0000256" key="5">
    <source>
        <dbReference type="SAM" id="SignalP"/>
    </source>
</evidence>
<dbReference type="EMBL" id="RBKV01000001">
    <property type="protein sequence ID" value="RKR93934.1"/>
    <property type="molecule type" value="Genomic_DNA"/>
</dbReference>
<evidence type="ECO:0000256" key="3">
    <source>
        <dbReference type="ARBA" id="ARBA00022448"/>
    </source>
</evidence>
<dbReference type="SUPFAM" id="SSF53807">
    <property type="entry name" value="Helical backbone' metal receptor"/>
    <property type="match status" value="1"/>
</dbReference>
<feature type="signal peptide" evidence="5">
    <location>
        <begin position="1"/>
        <end position="22"/>
    </location>
</feature>
<reference evidence="7 8" key="1">
    <citation type="submission" date="2018-10" db="EMBL/GenBank/DDBJ databases">
        <title>Sequencing the genomes of 1000 actinobacteria strains.</title>
        <authorList>
            <person name="Klenk H.-P."/>
        </authorList>
    </citation>
    <scope>NUCLEOTIDE SEQUENCE [LARGE SCALE GENOMIC DNA]</scope>
    <source>
        <strain evidence="7 8">DSM 44343</strain>
    </source>
</reference>
<evidence type="ECO:0000259" key="6">
    <source>
        <dbReference type="PROSITE" id="PS50983"/>
    </source>
</evidence>
<dbReference type="PROSITE" id="PS50983">
    <property type="entry name" value="FE_B12_PBP"/>
    <property type="match status" value="1"/>
</dbReference>
<accession>A0A315SGJ1</accession>
<evidence type="ECO:0000313" key="8">
    <source>
        <dbReference type="Proteomes" id="UP000274762"/>
    </source>
</evidence>
<keyword evidence="4 5" id="KW-0732">Signal</keyword>
<dbReference type="Pfam" id="PF01497">
    <property type="entry name" value="Peripla_BP_2"/>
    <property type="match status" value="1"/>
</dbReference>
<feature type="chain" id="PRO_5043163426" evidence="5">
    <location>
        <begin position="23"/>
        <end position="326"/>
    </location>
</feature>
<dbReference type="AlphaFoldDB" id="A0A315SGJ1"/>
<dbReference type="InterPro" id="IPR002491">
    <property type="entry name" value="ABC_transptr_periplasmic_BD"/>
</dbReference>
<accession>A0A495K086</accession>